<dbReference type="Proteomes" id="UP001446871">
    <property type="component" value="Unassembled WGS sequence"/>
</dbReference>
<keyword evidence="1" id="KW-0472">Membrane</keyword>
<keyword evidence="1" id="KW-1133">Transmembrane helix</keyword>
<keyword evidence="3" id="KW-1185">Reference proteome</keyword>
<proteinExistence type="predicted"/>
<evidence type="ECO:0000313" key="2">
    <source>
        <dbReference type="EMBL" id="KAK8057883.1"/>
    </source>
</evidence>
<keyword evidence="1" id="KW-0812">Transmembrane</keyword>
<feature type="transmembrane region" description="Helical" evidence="1">
    <location>
        <begin position="57"/>
        <end position="82"/>
    </location>
</feature>
<evidence type="ECO:0000313" key="3">
    <source>
        <dbReference type="Proteomes" id="UP001446871"/>
    </source>
</evidence>
<organism evidence="2 3">
    <name type="scientific">Apiospora saccharicola</name>
    <dbReference type="NCBI Taxonomy" id="335842"/>
    <lineage>
        <taxon>Eukaryota</taxon>
        <taxon>Fungi</taxon>
        <taxon>Dikarya</taxon>
        <taxon>Ascomycota</taxon>
        <taxon>Pezizomycotina</taxon>
        <taxon>Sordariomycetes</taxon>
        <taxon>Xylariomycetidae</taxon>
        <taxon>Amphisphaeriales</taxon>
        <taxon>Apiosporaceae</taxon>
        <taxon>Apiospora</taxon>
    </lineage>
</organism>
<sequence>MPVIPVTFPSFTQNITIPIDLDPNPISGLKEAIRASETLSADTVIDGLAAVGLSKGWITLLHFLLVIAVVWAVVGSIVACIVGPTQLAREERAQRLVGRIEDLEKRVRDRLDKTSEKDDCEITGRQSDTTLLKARVE</sequence>
<dbReference type="EMBL" id="JAQQWM010000007">
    <property type="protein sequence ID" value="KAK8057883.1"/>
    <property type="molecule type" value="Genomic_DNA"/>
</dbReference>
<accession>A0ABR1UG53</accession>
<comment type="caution">
    <text evidence="2">The sequence shown here is derived from an EMBL/GenBank/DDBJ whole genome shotgun (WGS) entry which is preliminary data.</text>
</comment>
<reference evidence="2 3" key="1">
    <citation type="submission" date="2023-01" db="EMBL/GenBank/DDBJ databases">
        <title>Analysis of 21 Apiospora genomes using comparative genomics revels a genus with tremendous synthesis potential of carbohydrate active enzymes and secondary metabolites.</title>
        <authorList>
            <person name="Sorensen T."/>
        </authorList>
    </citation>
    <scope>NUCLEOTIDE SEQUENCE [LARGE SCALE GENOMIC DNA]</scope>
    <source>
        <strain evidence="2 3">CBS 83171</strain>
    </source>
</reference>
<gene>
    <name evidence="2" type="ORF">PG996_011820</name>
</gene>
<name>A0ABR1UG53_9PEZI</name>
<evidence type="ECO:0000256" key="1">
    <source>
        <dbReference type="SAM" id="Phobius"/>
    </source>
</evidence>
<protein>
    <submittedName>
        <fullName evidence="2">Uncharacterized protein</fullName>
    </submittedName>
</protein>